<feature type="domain" description="HTH tetR-type" evidence="6">
    <location>
        <begin position="236"/>
        <end position="296"/>
    </location>
</feature>
<dbReference type="SUPFAM" id="SSF46689">
    <property type="entry name" value="Homeodomain-like"/>
    <property type="match status" value="2"/>
</dbReference>
<dbReference type="InterPro" id="IPR001647">
    <property type="entry name" value="HTH_TetR"/>
</dbReference>
<evidence type="ECO:0000256" key="3">
    <source>
        <dbReference type="ARBA" id="ARBA00023163"/>
    </source>
</evidence>
<dbReference type="InterPro" id="IPR050109">
    <property type="entry name" value="HTH-type_TetR-like_transc_reg"/>
</dbReference>
<organism evidence="7">
    <name type="scientific">uncultured Acidimicrobiales bacterium</name>
    <dbReference type="NCBI Taxonomy" id="310071"/>
    <lineage>
        <taxon>Bacteria</taxon>
        <taxon>Bacillati</taxon>
        <taxon>Actinomycetota</taxon>
        <taxon>Acidimicrobiia</taxon>
        <taxon>Acidimicrobiales</taxon>
        <taxon>environmental samples</taxon>
    </lineage>
</organism>
<evidence type="ECO:0000256" key="2">
    <source>
        <dbReference type="ARBA" id="ARBA00023125"/>
    </source>
</evidence>
<dbReference type="InterPro" id="IPR009057">
    <property type="entry name" value="Homeodomain-like_sf"/>
</dbReference>
<dbReference type="AlphaFoldDB" id="A0A6J4HJZ6"/>
<evidence type="ECO:0000256" key="4">
    <source>
        <dbReference type="PROSITE-ProRule" id="PRU00335"/>
    </source>
</evidence>
<name>A0A6J4HJZ6_9ACTN</name>
<protein>
    <recommendedName>
        <fullName evidence="6">HTH tetR-type domain-containing protein</fullName>
    </recommendedName>
</protein>
<feature type="domain" description="HTH tetR-type" evidence="6">
    <location>
        <begin position="13"/>
        <end position="73"/>
    </location>
</feature>
<dbReference type="PANTHER" id="PTHR30055:SF234">
    <property type="entry name" value="HTH-TYPE TRANSCRIPTIONAL REGULATOR BETI"/>
    <property type="match status" value="1"/>
</dbReference>
<reference evidence="7" key="1">
    <citation type="submission" date="2020-02" db="EMBL/GenBank/DDBJ databases">
        <authorList>
            <person name="Meier V. D."/>
        </authorList>
    </citation>
    <scope>NUCLEOTIDE SEQUENCE</scope>
    <source>
        <strain evidence="7">AVDCRST_MAG20</strain>
    </source>
</reference>
<dbReference type="EMBL" id="CADCSY010000038">
    <property type="protein sequence ID" value="CAA9225259.1"/>
    <property type="molecule type" value="Genomic_DNA"/>
</dbReference>
<keyword evidence="2 4" id="KW-0238">DNA-binding</keyword>
<accession>A0A6J4HJZ6</accession>
<dbReference type="Gene3D" id="1.10.357.10">
    <property type="entry name" value="Tetracycline Repressor, domain 2"/>
    <property type="match status" value="2"/>
</dbReference>
<dbReference type="Pfam" id="PF00440">
    <property type="entry name" value="TetR_N"/>
    <property type="match status" value="2"/>
</dbReference>
<keyword evidence="1" id="KW-0805">Transcription regulation</keyword>
<feature type="DNA-binding region" description="H-T-H motif" evidence="4">
    <location>
        <begin position="259"/>
        <end position="278"/>
    </location>
</feature>
<dbReference type="PROSITE" id="PS50977">
    <property type="entry name" value="HTH_TETR_2"/>
    <property type="match status" value="2"/>
</dbReference>
<evidence type="ECO:0000256" key="5">
    <source>
        <dbReference type="SAM" id="MobiDB-lite"/>
    </source>
</evidence>
<gene>
    <name evidence="7" type="ORF">AVDCRST_MAG20-804</name>
</gene>
<evidence type="ECO:0000259" key="6">
    <source>
        <dbReference type="PROSITE" id="PS50977"/>
    </source>
</evidence>
<feature type="region of interest" description="Disordered" evidence="5">
    <location>
        <begin position="203"/>
        <end position="236"/>
    </location>
</feature>
<evidence type="ECO:0000313" key="7">
    <source>
        <dbReference type="EMBL" id="CAA9225259.1"/>
    </source>
</evidence>
<proteinExistence type="predicted"/>
<dbReference type="GO" id="GO:0003700">
    <property type="term" value="F:DNA-binding transcription factor activity"/>
    <property type="evidence" value="ECO:0007669"/>
    <property type="project" value="TreeGrafter"/>
</dbReference>
<keyword evidence="3" id="KW-0804">Transcription</keyword>
<dbReference type="PANTHER" id="PTHR30055">
    <property type="entry name" value="HTH-TYPE TRANSCRIPTIONAL REGULATOR RUTR"/>
    <property type="match status" value="1"/>
</dbReference>
<sequence>MTDGAPAELRPPAPVRHEILRATYACIARAGLARVTVEDAAREAGVSRATVYRHFPGGRDELVRDTVGHEVAHFFLDLADAVAGAPTVAAVLEEALLHAHAAVTEHEVLQKLLATEPDRLLPNLTLEANRLLPPIAEFLEPHLRRLHLRAGVEVSAAAEYVARMVLSLVGSPGRWDLTDRHEVAELVRCELLAGIVGGGGPVPAPPAGPVAGRPPAHRTRPAAVGDPAPPDVGGPDDAEGRVVAAALVCLSRWGIAKTSLEDIAREAGVSRATAYRLFPGGKDTVLDATLAAELVRFTTELRARLDGAADLEALLVRGVTFSSQALAGHAALQYLLAHEPEQLLPHVSFGRFDQLLAATSSIVAPQLAAFVGDRALRTGEWATRLVLSYAAAPSPTYDLTDEGSARCFVRTHLLPGLPGDGCP</sequence>
<evidence type="ECO:0000256" key="1">
    <source>
        <dbReference type="ARBA" id="ARBA00023015"/>
    </source>
</evidence>
<feature type="DNA-binding region" description="H-T-H motif" evidence="4">
    <location>
        <begin position="36"/>
        <end position="55"/>
    </location>
</feature>
<dbReference type="GO" id="GO:0000976">
    <property type="term" value="F:transcription cis-regulatory region binding"/>
    <property type="evidence" value="ECO:0007669"/>
    <property type="project" value="TreeGrafter"/>
</dbReference>